<organism evidence="1 2">
    <name type="scientific">Nocardiopsis flavescens</name>
    <dbReference type="NCBI Taxonomy" id="758803"/>
    <lineage>
        <taxon>Bacteria</taxon>
        <taxon>Bacillati</taxon>
        <taxon>Actinomycetota</taxon>
        <taxon>Actinomycetes</taxon>
        <taxon>Streptosporangiales</taxon>
        <taxon>Nocardiopsidaceae</taxon>
        <taxon>Nocardiopsis</taxon>
    </lineage>
</organism>
<evidence type="ECO:0000313" key="2">
    <source>
        <dbReference type="Proteomes" id="UP000184452"/>
    </source>
</evidence>
<protein>
    <submittedName>
        <fullName evidence="1">Uncharacterized protein</fullName>
    </submittedName>
</protein>
<dbReference type="Proteomes" id="UP000184452">
    <property type="component" value="Unassembled WGS sequence"/>
</dbReference>
<keyword evidence="2" id="KW-1185">Reference proteome</keyword>
<reference evidence="1 2" key="1">
    <citation type="submission" date="2016-11" db="EMBL/GenBank/DDBJ databases">
        <authorList>
            <person name="Jaros S."/>
            <person name="Januszkiewicz K."/>
            <person name="Wedrychowicz H."/>
        </authorList>
    </citation>
    <scope>NUCLEOTIDE SEQUENCE [LARGE SCALE GENOMIC DNA]</scope>
    <source>
        <strain evidence="1 2">CGMCC 4.5723</strain>
    </source>
</reference>
<accession>A0A1M6REV5</accession>
<sequence>MPQKIPNDLLFYFLLPFDLPIPSGVIYGPVSDKYSESLNHVSLRVTHTHVNFQDLAEDPYGYGFSTIIGTHDPGEEERSWQTWIQAKTTDEIFADEPASSNPSADERFSIIFERCMGAVNSLIGASQVATKENLMRKISKEGLAPQIIYRVFEGGTDALLCQSSFRLNNKKYNERFASYSHDDAESIRAVIDYERRGAVEGRHHPIRVARQLATEGHARLMSGDEISAIIMMQSAVEKYLSGVFEMILLDENPSRSDIDQIRGDTSFKSLFTKMLPDKLGGNWSTSNTSTPAGAYWVRLYGLRNQIIHSGHEPHWRDLPPASEAFHDLFAFVDEQVAKKSRLYPRALLAVTDPGAGGDGNLTKSQRERVQDLEGTLYWCPIKQE</sequence>
<dbReference type="AlphaFoldDB" id="A0A1M6REV5"/>
<gene>
    <name evidence="1" type="ORF">SAMN05421803_11776</name>
</gene>
<proteinExistence type="predicted"/>
<dbReference type="EMBL" id="FQZK01000017">
    <property type="protein sequence ID" value="SHK30930.1"/>
    <property type="molecule type" value="Genomic_DNA"/>
</dbReference>
<evidence type="ECO:0000313" key="1">
    <source>
        <dbReference type="EMBL" id="SHK30930.1"/>
    </source>
</evidence>
<name>A0A1M6REV5_9ACTN</name>